<reference evidence="2 3" key="1">
    <citation type="submission" date="2020-12" db="EMBL/GenBank/DDBJ databases">
        <title>De novo assembly of Tibetan sheep genome.</title>
        <authorList>
            <person name="Li X."/>
        </authorList>
    </citation>
    <scope>NUCLEOTIDE SEQUENCE [LARGE SCALE GENOMIC DNA]</scope>
    <source>
        <tissue evidence="2">Heart</tissue>
    </source>
</reference>
<accession>A0A835ZYC5</accession>
<dbReference type="EMBL" id="JAEMGP010000018">
    <property type="protein sequence ID" value="KAG5197962.1"/>
    <property type="molecule type" value="Genomic_DNA"/>
</dbReference>
<gene>
    <name evidence="2" type="ORF">JEQ12_007652</name>
</gene>
<protein>
    <submittedName>
        <fullName evidence="2">Uncharacterized protein</fullName>
    </submittedName>
</protein>
<evidence type="ECO:0000313" key="3">
    <source>
        <dbReference type="Proteomes" id="UP000664991"/>
    </source>
</evidence>
<comment type="caution">
    <text evidence="2">The sequence shown here is derived from an EMBL/GenBank/DDBJ whole genome shotgun (WGS) entry which is preliminary data.</text>
</comment>
<dbReference type="Proteomes" id="UP000664991">
    <property type="component" value="Unassembled WGS sequence"/>
</dbReference>
<proteinExistence type="predicted"/>
<name>A0A835ZYC5_SHEEP</name>
<organism evidence="2 3">
    <name type="scientific">Ovis aries</name>
    <name type="common">Sheep</name>
    <dbReference type="NCBI Taxonomy" id="9940"/>
    <lineage>
        <taxon>Eukaryota</taxon>
        <taxon>Metazoa</taxon>
        <taxon>Chordata</taxon>
        <taxon>Craniata</taxon>
        <taxon>Vertebrata</taxon>
        <taxon>Euteleostomi</taxon>
        <taxon>Mammalia</taxon>
        <taxon>Eutheria</taxon>
        <taxon>Laurasiatheria</taxon>
        <taxon>Artiodactyla</taxon>
        <taxon>Ruminantia</taxon>
        <taxon>Pecora</taxon>
        <taxon>Bovidae</taxon>
        <taxon>Caprinae</taxon>
        <taxon>Ovis</taxon>
    </lineage>
</organism>
<sequence length="97" mass="11062">MRSPCATDEVAESFCYDIMCPSEQQRGLMKVLEIIPGLTRKLKGKLYDSPVFTRYSSPVFPTRKLLPFLRDPAESKSQNIHQEPDTLLGPVDRTLDF</sequence>
<feature type="region of interest" description="Disordered" evidence="1">
    <location>
        <begin position="73"/>
        <end position="97"/>
    </location>
</feature>
<evidence type="ECO:0000256" key="1">
    <source>
        <dbReference type="SAM" id="MobiDB-lite"/>
    </source>
</evidence>
<dbReference type="AlphaFoldDB" id="A0A835ZYC5"/>
<evidence type="ECO:0000313" key="2">
    <source>
        <dbReference type="EMBL" id="KAG5197962.1"/>
    </source>
</evidence>